<protein>
    <submittedName>
        <fullName evidence="2 3">Uncharacterized protein</fullName>
    </submittedName>
</protein>
<name>B0X4D7_CULQU</name>
<dbReference type="STRING" id="7176.B0X4D7"/>
<dbReference type="InParanoid" id="B0X4D7"/>
<proteinExistence type="predicted"/>
<evidence type="ECO:0000313" key="4">
    <source>
        <dbReference type="Proteomes" id="UP000002320"/>
    </source>
</evidence>
<dbReference type="OrthoDB" id="5962695at2759"/>
<keyword evidence="4" id="KW-1185">Reference proteome</keyword>
<evidence type="ECO:0000313" key="2">
    <source>
        <dbReference type="EMBL" id="EDS40290.1"/>
    </source>
</evidence>
<feature type="compositionally biased region" description="Polar residues" evidence="1">
    <location>
        <begin position="114"/>
        <end position="124"/>
    </location>
</feature>
<feature type="region of interest" description="Disordered" evidence="1">
    <location>
        <begin position="113"/>
        <end position="137"/>
    </location>
</feature>
<dbReference type="VEuPathDB" id="VectorBase:CQUJHB006280"/>
<dbReference type="AlphaFoldDB" id="B0X4D7"/>
<sequence length="314" mass="35072">MTRKSVTAKKVEVEKKITKESVVVEEIPTKVLELEKTIEQCVPVEVEPKLSVSHLDVVLTNNMQKKKEELLQYQQHPETPLFNPNSQLFIRRKATNGPTVTVNMRKISRCASEIGTSPAPSRPSSFIEEDEFAQPPSGSYTTAINGNSNSLPPLLWQRPAEGDHGRTKYKRQRKLTHVLSYRGSSEYVHPGEVATSSCAATVALRESHWKENVGFIYIAGEPFSRQTLMPPNSRSTEDLYIDEDFGGVPMAKTKEGKKLFRSLLSSGKKNKSREVMKSVDEAVGSILDEFDTRFNLDVYSTGIKIAVEPKTAGE</sequence>
<dbReference type="KEGG" id="cqu:CpipJ_CPIJ013734"/>
<evidence type="ECO:0000313" key="3">
    <source>
        <dbReference type="EnsemblMetazoa" id="CPIJ013734-PA"/>
    </source>
</evidence>
<gene>
    <name evidence="3" type="primary">6047456</name>
    <name evidence="2" type="ORF">CpipJ_CPIJ013734</name>
</gene>
<dbReference type="EnsemblMetazoa" id="CPIJ013734-RA">
    <property type="protein sequence ID" value="CPIJ013734-PA"/>
    <property type="gene ID" value="CPIJ013734"/>
</dbReference>
<reference evidence="2" key="1">
    <citation type="submission" date="2007-03" db="EMBL/GenBank/DDBJ databases">
        <title>Annotation of Culex pipiens quinquefasciatus.</title>
        <authorList>
            <consortium name="The Broad Institute Genome Sequencing Platform"/>
            <person name="Atkinson P.W."/>
            <person name="Hemingway J."/>
            <person name="Christensen B.M."/>
            <person name="Higgs S."/>
            <person name="Kodira C."/>
            <person name="Hannick L."/>
            <person name="Megy K."/>
            <person name="O'Leary S."/>
            <person name="Pearson M."/>
            <person name="Haas B.J."/>
            <person name="Mauceli E."/>
            <person name="Wortman J.R."/>
            <person name="Lee N.H."/>
            <person name="Guigo R."/>
            <person name="Stanke M."/>
            <person name="Alvarado L."/>
            <person name="Amedeo P."/>
            <person name="Antoine C.H."/>
            <person name="Arensburger P."/>
            <person name="Bidwell S.L."/>
            <person name="Crawford M."/>
            <person name="Camaro F."/>
            <person name="Devon K."/>
            <person name="Engels R."/>
            <person name="Hammond M."/>
            <person name="Howarth C."/>
            <person name="Koehrsen M."/>
            <person name="Lawson D."/>
            <person name="Montgomery P."/>
            <person name="Nene V."/>
            <person name="Nusbaum C."/>
            <person name="Puiu D."/>
            <person name="Romero-Severson J."/>
            <person name="Severson D.W."/>
            <person name="Shumway M."/>
            <person name="Sisk P."/>
            <person name="Stolte C."/>
            <person name="Zeng Q."/>
            <person name="Eisenstadt E."/>
            <person name="Fraser-Liggett C."/>
            <person name="Strausberg R."/>
            <person name="Galagan J."/>
            <person name="Birren B."/>
            <person name="Collins F.H."/>
        </authorList>
    </citation>
    <scope>NUCLEOTIDE SEQUENCE [LARGE SCALE GENOMIC DNA]</scope>
    <source>
        <strain evidence="2">JHB</strain>
    </source>
</reference>
<accession>B0X4D7</accession>
<evidence type="ECO:0000256" key="1">
    <source>
        <dbReference type="SAM" id="MobiDB-lite"/>
    </source>
</evidence>
<dbReference type="EMBL" id="DS232338">
    <property type="protein sequence ID" value="EDS40290.1"/>
    <property type="molecule type" value="Genomic_DNA"/>
</dbReference>
<dbReference type="VEuPathDB" id="VectorBase:CPIJ013734"/>
<dbReference type="Proteomes" id="UP000002320">
    <property type="component" value="Unassembled WGS sequence"/>
</dbReference>
<reference evidence="3" key="2">
    <citation type="submission" date="2021-02" db="UniProtKB">
        <authorList>
            <consortium name="EnsemblMetazoa"/>
        </authorList>
    </citation>
    <scope>IDENTIFICATION</scope>
    <source>
        <strain evidence="3">JHB</strain>
    </source>
</reference>
<organism>
    <name type="scientific">Culex quinquefasciatus</name>
    <name type="common">Southern house mosquito</name>
    <name type="synonym">Culex pungens</name>
    <dbReference type="NCBI Taxonomy" id="7176"/>
    <lineage>
        <taxon>Eukaryota</taxon>
        <taxon>Metazoa</taxon>
        <taxon>Ecdysozoa</taxon>
        <taxon>Arthropoda</taxon>
        <taxon>Hexapoda</taxon>
        <taxon>Insecta</taxon>
        <taxon>Pterygota</taxon>
        <taxon>Neoptera</taxon>
        <taxon>Endopterygota</taxon>
        <taxon>Diptera</taxon>
        <taxon>Nematocera</taxon>
        <taxon>Culicoidea</taxon>
        <taxon>Culicidae</taxon>
        <taxon>Culicinae</taxon>
        <taxon>Culicini</taxon>
        <taxon>Culex</taxon>
        <taxon>Culex</taxon>
    </lineage>
</organism>
<dbReference type="HOGENOM" id="CLU_886383_0_0_1"/>